<reference evidence="2 3" key="1">
    <citation type="journal article" date="2018" name="Front. Microbiol.">
        <title>Genome-Wide Analysis of Corynespora cassiicola Leaf Fall Disease Putative Effectors.</title>
        <authorList>
            <person name="Lopez D."/>
            <person name="Ribeiro S."/>
            <person name="Label P."/>
            <person name="Fumanal B."/>
            <person name="Venisse J.S."/>
            <person name="Kohler A."/>
            <person name="de Oliveira R.R."/>
            <person name="Labutti K."/>
            <person name="Lipzen A."/>
            <person name="Lail K."/>
            <person name="Bauer D."/>
            <person name="Ohm R.A."/>
            <person name="Barry K.W."/>
            <person name="Spatafora J."/>
            <person name="Grigoriev I.V."/>
            <person name="Martin F.M."/>
            <person name="Pujade-Renaud V."/>
        </authorList>
    </citation>
    <scope>NUCLEOTIDE SEQUENCE [LARGE SCALE GENOMIC DNA]</scope>
    <source>
        <strain evidence="2 3">Philippines</strain>
    </source>
</reference>
<dbReference type="EMBL" id="KZ678134">
    <property type="protein sequence ID" value="PSN68351.1"/>
    <property type="molecule type" value="Genomic_DNA"/>
</dbReference>
<evidence type="ECO:0000313" key="3">
    <source>
        <dbReference type="Proteomes" id="UP000240883"/>
    </source>
</evidence>
<evidence type="ECO:0000256" key="1">
    <source>
        <dbReference type="SAM" id="Phobius"/>
    </source>
</evidence>
<proteinExistence type="predicted"/>
<protein>
    <submittedName>
        <fullName evidence="2">Uncharacterized protein</fullName>
    </submittedName>
</protein>
<keyword evidence="3" id="KW-1185">Reference proteome</keyword>
<keyword evidence="1" id="KW-0812">Transmembrane</keyword>
<accession>A0A2T2NSE0</accession>
<name>A0A2T2NSE0_CORCC</name>
<dbReference type="AlphaFoldDB" id="A0A2T2NSE0"/>
<sequence>MARRLTTIDSRSDIKRFQVRSLAWSFFLHYFYSWERLVTEPDASGCTHCAVHLSILLTLFFLAKFYLILRFLGYHTLSLNNYYIYVYVQIFAMVGK</sequence>
<dbReference type="Proteomes" id="UP000240883">
    <property type="component" value="Unassembled WGS sequence"/>
</dbReference>
<keyword evidence="1" id="KW-0472">Membrane</keyword>
<feature type="transmembrane region" description="Helical" evidence="1">
    <location>
        <begin position="21"/>
        <end position="38"/>
    </location>
</feature>
<gene>
    <name evidence="2" type="ORF">BS50DRAFT_361863</name>
</gene>
<organism evidence="2 3">
    <name type="scientific">Corynespora cassiicola Philippines</name>
    <dbReference type="NCBI Taxonomy" id="1448308"/>
    <lineage>
        <taxon>Eukaryota</taxon>
        <taxon>Fungi</taxon>
        <taxon>Dikarya</taxon>
        <taxon>Ascomycota</taxon>
        <taxon>Pezizomycotina</taxon>
        <taxon>Dothideomycetes</taxon>
        <taxon>Pleosporomycetidae</taxon>
        <taxon>Pleosporales</taxon>
        <taxon>Corynesporascaceae</taxon>
        <taxon>Corynespora</taxon>
    </lineage>
</organism>
<feature type="transmembrane region" description="Helical" evidence="1">
    <location>
        <begin position="50"/>
        <end position="69"/>
    </location>
</feature>
<keyword evidence="1" id="KW-1133">Transmembrane helix</keyword>
<evidence type="ECO:0000313" key="2">
    <source>
        <dbReference type="EMBL" id="PSN68351.1"/>
    </source>
</evidence>